<feature type="region of interest" description="Disordered" evidence="1">
    <location>
        <begin position="1"/>
        <end position="139"/>
    </location>
</feature>
<name>A0ABN9SRV0_9DINO</name>
<evidence type="ECO:0000313" key="2">
    <source>
        <dbReference type="EMBL" id="CAK0834637.1"/>
    </source>
</evidence>
<comment type="caution">
    <text evidence="2">The sequence shown here is derived from an EMBL/GenBank/DDBJ whole genome shotgun (WGS) entry which is preliminary data.</text>
</comment>
<sequence>GSRHGRLGAHAAAGQGLRQGRGPPGQPKSHADSDTGSHLRVAGRRRRRPGGRTADAAGRGRGAVLRGERQPLEDALRVREQGRHVRAGRPDDPARGAAARGPGSRGARARAARGAVRGPRSRGARVGPGEGAAASWARTRPLLLLLLPPPPSSSS</sequence>
<accession>A0ABN9SRV0</accession>
<feature type="compositionally biased region" description="Low complexity" evidence="1">
    <location>
        <begin position="51"/>
        <end position="65"/>
    </location>
</feature>
<reference evidence="2" key="1">
    <citation type="submission" date="2023-10" db="EMBL/GenBank/DDBJ databases">
        <authorList>
            <person name="Chen Y."/>
            <person name="Shah S."/>
            <person name="Dougan E. K."/>
            <person name="Thang M."/>
            <person name="Chan C."/>
        </authorList>
    </citation>
    <scope>NUCLEOTIDE SEQUENCE [LARGE SCALE GENOMIC DNA]</scope>
</reference>
<feature type="compositionally biased region" description="Basic residues" evidence="1">
    <location>
        <begin position="41"/>
        <end position="50"/>
    </location>
</feature>
<organism evidence="2 3">
    <name type="scientific">Prorocentrum cordatum</name>
    <dbReference type="NCBI Taxonomy" id="2364126"/>
    <lineage>
        <taxon>Eukaryota</taxon>
        <taxon>Sar</taxon>
        <taxon>Alveolata</taxon>
        <taxon>Dinophyceae</taxon>
        <taxon>Prorocentrales</taxon>
        <taxon>Prorocentraceae</taxon>
        <taxon>Prorocentrum</taxon>
    </lineage>
</organism>
<evidence type="ECO:0000256" key="1">
    <source>
        <dbReference type="SAM" id="MobiDB-lite"/>
    </source>
</evidence>
<proteinExistence type="predicted"/>
<dbReference type="EMBL" id="CAUYUJ010012813">
    <property type="protein sequence ID" value="CAK0834637.1"/>
    <property type="molecule type" value="Genomic_DNA"/>
</dbReference>
<gene>
    <name evidence="2" type="ORF">PCOR1329_LOCUS32014</name>
</gene>
<keyword evidence="3" id="KW-1185">Reference proteome</keyword>
<feature type="non-terminal residue" evidence="2">
    <location>
        <position position="155"/>
    </location>
</feature>
<feature type="compositionally biased region" description="Basic and acidic residues" evidence="1">
    <location>
        <begin position="66"/>
        <end position="94"/>
    </location>
</feature>
<feature type="non-terminal residue" evidence="2">
    <location>
        <position position="1"/>
    </location>
</feature>
<feature type="compositionally biased region" description="Low complexity" evidence="1">
    <location>
        <begin position="95"/>
        <end position="106"/>
    </location>
</feature>
<dbReference type="Proteomes" id="UP001189429">
    <property type="component" value="Unassembled WGS sequence"/>
</dbReference>
<evidence type="ECO:0000313" key="3">
    <source>
        <dbReference type="Proteomes" id="UP001189429"/>
    </source>
</evidence>
<protein>
    <submittedName>
        <fullName evidence="2">Uncharacterized protein</fullName>
    </submittedName>
</protein>